<evidence type="ECO:0000256" key="3">
    <source>
        <dbReference type="PIRNR" id="PIRNR036492"/>
    </source>
</evidence>
<evidence type="ECO:0000256" key="5">
    <source>
        <dbReference type="PROSITE-ProRule" id="PRU10007"/>
    </source>
</evidence>
<gene>
    <name evidence="9" type="ORF">PPSIR1_00265</name>
</gene>
<evidence type="ECO:0000259" key="8">
    <source>
        <dbReference type="Pfam" id="PF00171"/>
    </source>
</evidence>
<accession>A6GKH6</accession>
<dbReference type="InterPro" id="IPR012394">
    <property type="entry name" value="Aldehyde_DH_NAD(P)"/>
</dbReference>
<dbReference type="InterPro" id="IPR016162">
    <property type="entry name" value="Ald_DH_N"/>
</dbReference>
<dbReference type="Pfam" id="PF00171">
    <property type="entry name" value="Aldedh"/>
    <property type="match status" value="1"/>
</dbReference>
<evidence type="ECO:0000313" key="10">
    <source>
        <dbReference type="Proteomes" id="UP000005801"/>
    </source>
</evidence>
<dbReference type="PANTHER" id="PTHR11699">
    <property type="entry name" value="ALDEHYDE DEHYDROGENASE-RELATED"/>
    <property type="match status" value="1"/>
</dbReference>
<proteinExistence type="inferred from homology"/>
<evidence type="ECO:0000256" key="1">
    <source>
        <dbReference type="ARBA" id="ARBA00009986"/>
    </source>
</evidence>
<reference evidence="9 10" key="1">
    <citation type="submission" date="2007-06" db="EMBL/GenBank/DDBJ databases">
        <authorList>
            <person name="Shimkets L."/>
            <person name="Ferriera S."/>
            <person name="Johnson J."/>
            <person name="Kravitz S."/>
            <person name="Beeson K."/>
            <person name="Sutton G."/>
            <person name="Rogers Y.-H."/>
            <person name="Friedman R."/>
            <person name="Frazier M."/>
            <person name="Venter J.C."/>
        </authorList>
    </citation>
    <scope>NUCLEOTIDE SEQUENCE [LARGE SCALE GENOMIC DNA]</scope>
    <source>
        <strain evidence="9 10">SIR-1</strain>
    </source>
</reference>
<dbReference type="GO" id="GO:0016620">
    <property type="term" value="F:oxidoreductase activity, acting on the aldehyde or oxo group of donors, NAD or NADP as acceptor"/>
    <property type="evidence" value="ECO:0007669"/>
    <property type="project" value="InterPro"/>
</dbReference>
<dbReference type="Gene3D" id="3.40.309.10">
    <property type="entry name" value="Aldehyde Dehydrogenase, Chain A, domain 2"/>
    <property type="match status" value="1"/>
</dbReference>
<feature type="domain" description="Aldehyde dehydrogenase" evidence="8">
    <location>
        <begin position="19"/>
        <end position="485"/>
    </location>
</feature>
<feature type="region of interest" description="Disordered" evidence="7">
    <location>
        <begin position="1"/>
        <end position="40"/>
    </location>
</feature>
<dbReference type="PROSITE" id="PS00687">
    <property type="entry name" value="ALDEHYDE_DEHYDR_GLU"/>
    <property type="match status" value="1"/>
</dbReference>
<dbReference type="SUPFAM" id="SSF53720">
    <property type="entry name" value="ALDH-like"/>
    <property type="match status" value="1"/>
</dbReference>
<protein>
    <recommendedName>
        <fullName evidence="3">Aldehyde dehydrogenase</fullName>
    </recommendedName>
</protein>
<dbReference type="InterPro" id="IPR016161">
    <property type="entry name" value="Ald_DH/histidinol_DH"/>
</dbReference>
<dbReference type="Proteomes" id="UP000005801">
    <property type="component" value="Unassembled WGS sequence"/>
</dbReference>
<dbReference type="FunFam" id="3.40.309.10:FF:000009">
    <property type="entry name" value="Aldehyde dehydrogenase A"/>
    <property type="match status" value="1"/>
</dbReference>
<dbReference type="EMBL" id="ABCS01000197">
    <property type="protein sequence ID" value="EDM73629.1"/>
    <property type="molecule type" value="Genomic_DNA"/>
</dbReference>
<feature type="active site" evidence="4">
    <location>
        <position position="291"/>
    </location>
</feature>
<evidence type="ECO:0000256" key="2">
    <source>
        <dbReference type="ARBA" id="ARBA00023002"/>
    </source>
</evidence>
<evidence type="ECO:0000256" key="6">
    <source>
        <dbReference type="RuleBase" id="RU003345"/>
    </source>
</evidence>
<dbReference type="RefSeq" id="WP_006977212.1">
    <property type="nucleotide sequence ID" value="NZ_ABCS01000197.1"/>
</dbReference>
<keyword evidence="10" id="KW-1185">Reference proteome</keyword>
<dbReference type="InterPro" id="IPR015590">
    <property type="entry name" value="Aldehyde_DH_dom"/>
</dbReference>
<evidence type="ECO:0000256" key="7">
    <source>
        <dbReference type="SAM" id="MobiDB-lite"/>
    </source>
</evidence>
<dbReference type="OrthoDB" id="9762436at2"/>
<evidence type="ECO:0000313" key="9">
    <source>
        <dbReference type="EMBL" id="EDM73629.1"/>
    </source>
</evidence>
<feature type="compositionally biased region" description="Low complexity" evidence="7">
    <location>
        <begin position="11"/>
        <end position="22"/>
    </location>
</feature>
<evidence type="ECO:0000256" key="4">
    <source>
        <dbReference type="PIRSR" id="PIRSR036492-1"/>
    </source>
</evidence>
<feature type="active site" evidence="4 5">
    <location>
        <position position="257"/>
    </location>
</feature>
<dbReference type="Gene3D" id="3.40.605.10">
    <property type="entry name" value="Aldehyde Dehydrogenase, Chain A, domain 1"/>
    <property type="match status" value="1"/>
</dbReference>
<dbReference type="STRING" id="391625.PPSIR1_00265"/>
<dbReference type="eggNOG" id="COG1012">
    <property type="taxonomic scope" value="Bacteria"/>
</dbReference>
<organism evidence="9 10">
    <name type="scientific">Plesiocystis pacifica SIR-1</name>
    <dbReference type="NCBI Taxonomy" id="391625"/>
    <lineage>
        <taxon>Bacteria</taxon>
        <taxon>Pseudomonadati</taxon>
        <taxon>Myxococcota</taxon>
        <taxon>Polyangia</taxon>
        <taxon>Nannocystales</taxon>
        <taxon>Nannocystaceae</taxon>
        <taxon>Plesiocystis</taxon>
    </lineage>
</organism>
<comment type="caution">
    <text evidence="9">The sequence shown here is derived from an EMBL/GenBank/DDBJ whole genome shotgun (WGS) entry which is preliminary data.</text>
</comment>
<comment type="similarity">
    <text evidence="1 3 6">Belongs to the aldehyde dehydrogenase family.</text>
</comment>
<dbReference type="GO" id="GO:0006081">
    <property type="term" value="P:aldehyde metabolic process"/>
    <property type="evidence" value="ECO:0007669"/>
    <property type="project" value="InterPro"/>
</dbReference>
<keyword evidence="2 3" id="KW-0560">Oxidoreductase</keyword>
<sequence>MPDTPLPESPTPDTEPTESASPRVIPCSDPATGESLGEVPVDDPRAVEKAIAAARRAQREWSRTSFAERRRVLRHLLDQLLAQADDLCAAICRDTGKTLHHAMIGEIWPIAEKLRWTLDHGETHLRPEPVRSGVLVHKRARVEFQPLGVIGVIAPWNVPLQNILGPAVPALFAGNACIVKVSEWTAWSVAPFRAFLRRCLADCGHSPDLIQLLNGYAETGQALIRGGVDKIVFTGSARNGRAVMATAAETLTPVILELGGKDPLIVCDDADLEQAANAAACGAFIGSGQTCLAAERVLVFDRVHDDFAMRVQDIALRLRQGAPLQGKLVDIGAMTMPAQVDHVAELVEDALEKGARLLAGGKRAKRKKSKHYFEPTVLTEVTPAMRIMHEETFGPVVAIARVANEAEAVRVANDTEYGLSAAVYTKSRARGRRIAHELVAGSACINDWAVMYMVQDLPFGGVKASGFGRLNGRDGLRACTNPKSVIEDRLPLYPVPSLFPGRRYDYEVVRAGVRLFYGKGVNAKIGAARELGQALLRRAKS</sequence>
<dbReference type="InterPro" id="IPR029510">
    <property type="entry name" value="Ald_DH_CS_GLU"/>
</dbReference>
<feature type="compositionally biased region" description="Pro residues" evidence="7">
    <location>
        <begin position="1"/>
        <end position="10"/>
    </location>
</feature>
<dbReference type="AlphaFoldDB" id="A6GKH6"/>
<dbReference type="PIRSF" id="PIRSF036492">
    <property type="entry name" value="ALDH"/>
    <property type="match status" value="1"/>
</dbReference>
<dbReference type="InterPro" id="IPR016163">
    <property type="entry name" value="Ald_DH_C"/>
</dbReference>
<name>A6GKH6_9BACT</name>